<dbReference type="EMBL" id="BGPR01001170">
    <property type="protein sequence ID" value="GBM47218.1"/>
    <property type="molecule type" value="Genomic_DNA"/>
</dbReference>
<organism evidence="1 2">
    <name type="scientific">Araneus ventricosus</name>
    <name type="common">Orbweaver spider</name>
    <name type="synonym">Epeira ventricosa</name>
    <dbReference type="NCBI Taxonomy" id="182803"/>
    <lineage>
        <taxon>Eukaryota</taxon>
        <taxon>Metazoa</taxon>
        <taxon>Ecdysozoa</taxon>
        <taxon>Arthropoda</taxon>
        <taxon>Chelicerata</taxon>
        <taxon>Arachnida</taxon>
        <taxon>Araneae</taxon>
        <taxon>Araneomorphae</taxon>
        <taxon>Entelegynae</taxon>
        <taxon>Araneoidea</taxon>
        <taxon>Araneidae</taxon>
        <taxon>Araneus</taxon>
    </lineage>
</organism>
<name>A0A4Y2G3J5_ARAVE</name>
<dbReference type="Proteomes" id="UP000499080">
    <property type="component" value="Unassembled WGS sequence"/>
</dbReference>
<evidence type="ECO:0000313" key="1">
    <source>
        <dbReference type="EMBL" id="GBM47218.1"/>
    </source>
</evidence>
<keyword evidence="2" id="KW-1185">Reference proteome</keyword>
<accession>A0A4Y2G3J5</accession>
<protein>
    <submittedName>
        <fullName evidence="1">Uncharacterized protein</fullName>
    </submittedName>
</protein>
<reference evidence="1 2" key="1">
    <citation type="journal article" date="2019" name="Sci. Rep.">
        <title>Orb-weaving spider Araneus ventricosus genome elucidates the spidroin gene catalogue.</title>
        <authorList>
            <person name="Kono N."/>
            <person name="Nakamura H."/>
            <person name="Ohtoshi R."/>
            <person name="Moran D.A.P."/>
            <person name="Shinohara A."/>
            <person name="Yoshida Y."/>
            <person name="Fujiwara M."/>
            <person name="Mori M."/>
            <person name="Tomita M."/>
            <person name="Arakawa K."/>
        </authorList>
    </citation>
    <scope>NUCLEOTIDE SEQUENCE [LARGE SCALE GENOMIC DNA]</scope>
</reference>
<evidence type="ECO:0000313" key="2">
    <source>
        <dbReference type="Proteomes" id="UP000499080"/>
    </source>
</evidence>
<dbReference type="AlphaFoldDB" id="A0A4Y2G3J5"/>
<proteinExistence type="predicted"/>
<gene>
    <name evidence="1" type="ORF">AVEN_194267_1</name>
</gene>
<sequence length="108" mass="12101">MSLSCPANLMVRREFYWSTYEMPSAAFHKCLSPDLGDKTEIFKNARIFAISVIGAEIRISPEISIVTPCQEDYKYAAVRIDWEVFGVRSPLKNHFGVSSAVRAGKPVS</sequence>
<comment type="caution">
    <text evidence="1">The sequence shown here is derived from an EMBL/GenBank/DDBJ whole genome shotgun (WGS) entry which is preliminary data.</text>
</comment>